<feature type="region of interest" description="Disordered" evidence="1">
    <location>
        <begin position="78"/>
        <end position="100"/>
    </location>
</feature>
<dbReference type="AlphaFoldDB" id="A0AA35QCS3"/>
<evidence type="ECO:0000313" key="3">
    <source>
        <dbReference type="Proteomes" id="UP001160390"/>
    </source>
</evidence>
<accession>A0AA35QCS3</accession>
<reference evidence="2" key="1">
    <citation type="submission" date="2023-01" db="EMBL/GenBank/DDBJ databases">
        <authorList>
            <person name="Piombo E."/>
        </authorList>
    </citation>
    <scope>NUCLEOTIDE SEQUENCE</scope>
</reference>
<keyword evidence="3" id="KW-1185">Reference proteome</keyword>
<dbReference type="EMBL" id="CABFNP030001323">
    <property type="protein sequence ID" value="CAI6099605.1"/>
    <property type="molecule type" value="Genomic_DNA"/>
</dbReference>
<proteinExistence type="predicted"/>
<dbReference type="Proteomes" id="UP001160390">
    <property type="component" value="Unassembled WGS sequence"/>
</dbReference>
<gene>
    <name evidence="2" type="ORF">CCHLO57077_00015074</name>
</gene>
<protein>
    <submittedName>
        <fullName evidence="2">Uncharacterized protein</fullName>
    </submittedName>
</protein>
<evidence type="ECO:0000256" key="1">
    <source>
        <dbReference type="SAM" id="MobiDB-lite"/>
    </source>
</evidence>
<sequence length="100" mass="11424">MDCVEPFPTTNWASIDGHGEMRFARSDTGFSNVEITVDWLKAFNQFSWKRSAKAQGPVRWKSGLDAISTFVIQPRIPNFNPSKHRQTNVPRKSEFTIHAT</sequence>
<comment type="caution">
    <text evidence="2">The sequence shown here is derived from an EMBL/GenBank/DDBJ whole genome shotgun (WGS) entry which is preliminary data.</text>
</comment>
<evidence type="ECO:0000313" key="2">
    <source>
        <dbReference type="EMBL" id="CAI6099605.1"/>
    </source>
</evidence>
<name>A0AA35QCS3_9HYPO</name>
<feature type="compositionally biased region" description="Basic and acidic residues" evidence="1">
    <location>
        <begin position="91"/>
        <end position="100"/>
    </location>
</feature>
<organism evidence="2 3">
    <name type="scientific">Clonostachys chloroleuca</name>
    <dbReference type="NCBI Taxonomy" id="1926264"/>
    <lineage>
        <taxon>Eukaryota</taxon>
        <taxon>Fungi</taxon>
        <taxon>Dikarya</taxon>
        <taxon>Ascomycota</taxon>
        <taxon>Pezizomycotina</taxon>
        <taxon>Sordariomycetes</taxon>
        <taxon>Hypocreomycetidae</taxon>
        <taxon>Hypocreales</taxon>
        <taxon>Bionectriaceae</taxon>
        <taxon>Clonostachys</taxon>
    </lineage>
</organism>